<dbReference type="AlphaFoldDB" id="M0D784"/>
<dbReference type="RefSeq" id="WP_006881700.1">
    <property type="nucleotide sequence ID" value="NZ_AOIU01000003.1"/>
</dbReference>
<evidence type="ECO:0000313" key="2">
    <source>
        <dbReference type="Proteomes" id="UP000011626"/>
    </source>
</evidence>
<accession>M0D784</accession>
<evidence type="ECO:0000313" key="1">
    <source>
        <dbReference type="EMBL" id="ELZ30522.1"/>
    </source>
</evidence>
<gene>
    <name evidence="1" type="ORF">C475_00220</name>
</gene>
<reference evidence="1 2" key="1">
    <citation type="journal article" date="2014" name="PLoS Genet.">
        <title>Phylogenetically driven sequencing of extremely halophilic archaea reveals strategies for static and dynamic osmo-response.</title>
        <authorList>
            <person name="Becker E.A."/>
            <person name="Seitzer P.M."/>
            <person name="Tritt A."/>
            <person name="Larsen D."/>
            <person name="Krusor M."/>
            <person name="Yao A.I."/>
            <person name="Wu D."/>
            <person name="Madern D."/>
            <person name="Eisen J.A."/>
            <person name="Darling A.E."/>
            <person name="Facciotti M.T."/>
        </authorList>
    </citation>
    <scope>NUCLEOTIDE SEQUENCE [LARGE SCALE GENOMIC DNA]</scope>
    <source>
        <strain evidence="1 2">2-9-1</strain>
    </source>
</reference>
<dbReference type="EMBL" id="AOIU01000003">
    <property type="protein sequence ID" value="ELZ30522.1"/>
    <property type="molecule type" value="Genomic_DNA"/>
</dbReference>
<proteinExistence type="predicted"/>
<dbReference type="PATRIC" id="fig|797114.5.peg.42"/>
<protein>
    <submittedName>
        <fullName evidence="1">DNA gyrase, B subunit</fullName>
    </submittedName>
</protein>
<name>M0D784_9EURY</name>
<dbReference type="Proteomes" id="UP000011626">
    <property type="component" value="Unassembled WGS sequence"/>
</dbReference>
<comment type="caution">
    <text evidence="1">The sequence shown here is derived from an EMBL/GenBank/DDBJ whole genome shotgun (WGS) entry which is preliminary data.</text>
</comment>
<organism evidence="1 2">
    <name type="scientific">Halosimplex carlsbadense 2-9-1</name>
    <dbReference type="NCBI Taxonomy" id="797114"/>
    <lineage>
        <taxon>Archaea</taxon>
        <taxon>Methanobacteriati</taxon>
        <taxon>Methanobacteriota</taxon>
        <taxon>Stenosarchaea group</taxon>
        <taxon>Halobacteria</taxon>
        <taxon>Halobacteriales</taxon>
        <taxon>Haloarculaceae</taxon>
        <taxon>Halosimplex</taxon>
    </lineage>
</organism>
<sequence>MDSLRAAGQVPLDRRGGRPLARAVEVHVYQFLHPCAAQPPLYRVRYRGETYDAMSDAVESRKQFITDHGPEADWVDI</sequence>
<keyword evidence="2" id="KW-1185">Reference proteome</keyword>